<feature type="signal peptide" evidence="2">
    <location>
        <begin position="1"/>
        <end position="18"/>
    </location>
</feature>
<dbReference type="PANTHER" id="PTHR48047:SF215">
    <property type="entry name" value="GLYCOSYLTRANSFERASE"/>
    <property type="match status" value="1"/>
</dbReference>
<evidence type="ECO:0000256" key="1">
    <source>
        <dbReference type="ARBA" id="ARBA00009995"/>
    </source>
</evidence>
<protein>
    <submittedName>
        <fullName evidence="3">Uncharacterized protein</fullName>
    </submittedName>
</protein>
<organism evidence="3 4">
    <name type="scientific">Marchantia polymorpha subsp. ruderalis</name>
    <dbReference type="NCBI Taxonomy" id="1480154"/>
    <lineage>
        <taxon>Eukaryota</taxon>
        <taxon>Viridiplantae</taxon>
        <taxon>Streptophyta</taxon>
        <taxon>Embryophyta</taxon>
        <taxon>Marchantiophyta</taxon>
        <taxon>Marchantiopsida</taxon>
        <taxon>Marchantiidae</taxon>
        <taxon>Marchantiales</taxon>
        <taxon>Marchantiaceae</taxon>
        <taxon>Marchantia</taxon>
    </lineage>
</organism>
<comment type="caution">
    <text evidence="3">The sequence shown here is derived from an EMBL/GenBank/DDBJ whole genome shotgun (WGS) entry which is preliminary data.</text>
</comment>
<keyword evidence="2" id="KW-0732">Signal</keyword>
<evidence type="ECO:0000313" key="3">
    <source>
        <dbReference type="EMBL" id="OAE29418.1"/>
    </source>
</evidence>
<proteinExistence type="inferred from homology"/>
<name>A0A176W8I5_MARPO</name>
<dbReference type="Proteomes" id="UP000077202">
    <property type="component" value="Unassembled WGS sequence"/>
</dbReference>
<reference evidence="3" key="1">
    <citation type="submission" date="2016-03" db="EMBL/GenBank/DDBJ databases">
        <title>Mechanisms controlling the formation of the plant cell surface in tip-growing cells are functionally conserved among land plants.</title>
        <authorList>
            <person name="Honkanen S."/>
            <person name="Jones V.A."/>
            <person name="Morieri G."/>
            <person name="Champion C."/>
            <person name="Hetherington A.J."/>
            <person name="Kelly S."/>
            <person name="Saint-Marcoux D."/>
            <person name="Proust H."/>
            <person name="Prescott H."/>
            <person name="Dolan L."/>
        </authorList>
    </citation>
    <scope>NUCLEOTIDE SEQUENCE [LARGE SCALE GENOMIC DNA]</scope>
    <source>
        <tissue evidence="3">Whole gametophyte</tissue>
    </source>
</reference>
<dbReference type="Gene3D" id="3.40.50.2000">
    <property type="entry name" value="Glycogen Phosphorylase B"/>
    <property type="match status" value="1"/>
</dbReference>
<dbReference type="GO" id="GO:0035251">
    <property type="term" value="F:UDP-glucosyltransferase activity"/>
    <property type="evidence" value="ECO:0007669"/>
    <property type="project" value="TreeGrafter"/>
</dbReference>
<evidence type="ECO:0000256" key="2">
    <source>
        <dbReference type="SAM" id="SignalP"/>
    </source>
</evidence>
<dbReference type="EMBL" id="LVLJ01001468">
    <property type="protein sequence ID" value="OAE29418.1"/>
    <property type="molecule type" value="Genomic_DNA"/>
</dbReference>
<dbReference type="SUPFAM" id="SSF53756">
    <property type="entry name" value="UDP-Glycosyltransferase/glycogen phosphorylase"/>
    <property type="match status" value="1"/>
</dbReference>
<dbReference type="AlphaFoldDB" id="A0A176W8I5"/>
<comment type="similarity">
    <text evidence="1">Belongs to the UDP-glycosyltransferase family.</text>
</comment>
<accession>A0A176W8I5</accession>
<dbReference type="PANTHER" id="PTHR48047">
    <property type="entry name" value="GLYCOSYLTRANSFERASE"/>
    <property type="match status" value="1"/>
</dbReference>
<feature type="chain" id="PRO_5008052331" evidence="2">
    <location>
        <begin position="19"/>
        <end position="168"/>
    </location>
</feature>
<keyword evidence="4" id="KW-1185">Reference proteome</keyword>
<sequence>MTLFVNISWLSCLETITARVTLLTWPQAAEQHLNARFLVDVLHMTVIISEKRGDVSQQHIAPQILGRPLHEEDSLIAREEFVKAIDSFNRDHTLRMNAQHLKTKAEATVAAGDHRTKLCKDWRSGARKQRLDGDLQIAILLHSTGFTSDLVHLQVFCGSSHKSSACRS</sequence>
<gene>
    <name evidence="3" type="ORF">AXG93_2090s1250</name>
</gene>
<evidence type="ECO:0000313" key="4">
    <source>
        <dbReference type="Proteomes" id="UP000077202"/>
    </source>
</evidence>